<keyword evidence="3" id="KW-1185">Reference proteome</keyword>
<dbReference type="PANTHER" id="PTHR47280">
    <property type="entry name" value="PHEOPHYTINASE, CHLOROPLASTIC"/>
    <property type="match status" value="1"/>
</dbReference>
<dbReference type="AlphaFoldDB" id="A0A5J5AQ62"/>
<dbReference type="InterPro" id="IPR029058">
    <property type="entry name" value="AB_hydrolase_fold"/>
</dbReference>
<dbReference type="EMBL" id="CM018042">
    <property type="protein sequence ID" value="KAA8532454.1"/>
    <property type="molecule type" value="Genomic_DNA"/>
</dbReference>
<dbReference type="PANTHER" id="PTHR47280:SF1">
    <property type="entry name" value="PHEOPHYTINASE, CHLOROPLASTIC"/>
    <property type="match status" value="1"/>
</dbReference>
<evidence type="ECO:0000256" key="1">
    <source>
        <dbReference type="SAM" id="MobiDB-lite"/>
    </source>
</evidence>
<reference evidence="2 3" key="1">
    <citation type="submission" date="2019-09" db="EMBL/GenBank/DDBJ databases">
        <title>A chromosome-level genome assembly of the Chinese tupelo Nyssa sinensis.</title>
        <authorList>
            <person name="Yang X."/>
            <person name="Kang M."/>
            <person name="Yang Y."/>
            <person name="Xiong H."/>
            <person name="Wang M."/>
            <person name="Zhang Z."/>
            <person name="Wang Z."/>
            <person name="Wu H."/>
            <person name="Ma T."/>
            <person name="Liu J."/>
            <person name="Xi Z."/>
        </authorList>
    </citation>
    <scope>NUCLEOTIDE SEQUENCE [LARGE SCALE GENOMIC DNA]</scope>
    <source>
        <strain evidence="2">J267</strain>
        <tissue evidence="2">Leaf</tissue>
    </source>
</reference>
<protein>
    <submittedName>
        <fullName evidence="2">Uncharacterized protein</fullName>
    </submittedName>
</protein>
<dbReference type="GO" id="GO:0009507">
    <property type="term" value="C:chloroplast"/>
    <property type="evidence" value="ECO:0007669"/>
    <property type="project" value="TreeGrafter"/>
</dbReference>
<dbReference type="OrthoDB" id="408373at2759"/>
<dbReference type="GO" id="GO:0015996">
    <property type="term" value="P:chlorophyll catabolic process"/>
    <property type="evidence" value="ECO:0007669"/>
    <property type="project" value="InterPro"/>
</dbReference>
<proteinExistence type="predicted"/>
<sequence length="259" mass="29546">MKSVKKKPGENAYRTASRPSQARAIARVEFDHRGRKSSKTRYFTSELSSWRLCFSINSKMVAVVLCRLVSQPLYGTLLGTPRSSKRCLGVRVLELGRSLILYFCLTSLLIRSFNTLQAFQNVDSSVIGNEEGVRNVTKRGKSVTRVLIPGLPDESSGDYGAPISSCFWEWKPRINVHYEKSESENVNSPQVIFLLGFSVGSFHYEKQLKDLGHDFRVRALDFLRQGMSCHLKILLLDLRTRDQVRYFVEEDFYCKSLGN</sequence>
<organism evidence="2 3">
    <name type="scientific">Nyssa sinensis</name>
    <dbReference type="NCBI Taxonomy" id="561372"/>
    <lineage>
        <taxon>Eukaryota</taxon>
        <taxon>Viridiplantae</taxon>
        <taxon>Streptophyta</taxon>
        <taxon>Embryophyta</taxon>
        <taxon>Tracheophyta</taxon>
        <taxon>Spermatophyta</taxon>
        <taxon>Magnoliopsida</taxon>
        <taxon>eudicotyledons</taxon>
        <taxon>Gunneridae</taxon>
        <taxon>Pentapetalae</taxon>
        <taxon>asterids</taxon>
        <taxon>Cornales</taxon>
        <taxon>Nyssaceae</taxon>
        <taxon>Nyssa</taxon>
    </lineage>
</organism>
<dbReference type="GO" id="GO:0080124">
    <property type="term" value="F:pheophytinase activity"/>
    <property type="evidence" value="ECO:0007669"/>
    <property type="project" value="InterPro"/>
</dbReference>
<dbReference type="Proteomes" id="UP000325577">
    <property type="component" value="Linkage Group LG19"/>
</dbReference>
<dbReference type="SUPFAM" id="SSF53474">
    <property type="entry name" value="alpha/beta-Hydrolases"/>
    <property type="match status" value="1"/>
</dbReference>
<feature type="region of interest" description="Disordered" evidence="1">
    <location>
        <begin position="1"/>
        <end position="20"/>
    </location>
</feature>
<dbReference type="InterPro" id="IPR044211">
    <property type="entry name" value="PPH_chloroplastic"/>
</dbReference>
<evidence type="ECO:0000313" key="3">
    <source>
        <dbReference type="Proteomes" id="UP000325577"/>
    </source>
</evidence>
<gene>
    <name evidence="2" type="ORF">F0562_032487</name>
</gene>
<accession>A0A5J5AQ62</accession>
<name>A0A5J5AQ62_9ASTE</name>
<evidence type="ECO:0000313" key="2">
    <source>
        <dbReference type="EMBL" id="KAA8532454.1"/>
    </source>
</evidence>